<sequence>MREAYRAHQLSGILEELQPTKVEGQGNGGEFAPGSLKHAIDAFAEEWNTTTAGIQGSVRCWFNIGPEPASTS</sequence>
<name>M2QHY7_CERS8</name>
<dbReference type="AlphaFoldDB" id="M2QHY7"/>
<dbReference type="Proteomes" id="UP000016930">
    <property type="component" value="Unassembled WGS sequence"/>
</dbReference>
<dbReference type="HOGENOM" id="CLU_2722001_0_0_1"/>
<evidence type="ECO:0000313" key="1">
    <source>
        <dbReference type="EMBL" id="EMD36658.1"/>
    </source>
</evidence>
<accession>M2QHY7</accession>
<dbReference type="EMBL" id="KB445797">
    <property type="protein sequence ID" value="EMD36658.1"/>
    <property type="molecule type" value="Genomic_DNA"/>
</dbReference>
<gene>
    <name evidence="1" type="ORF">CERSUDRAFT_83694</name>
</gene>
<protein>
    <submittedName>
        <fullName evidence="1">Uncharacterized protein</fullName>
    </submittedName>
</protein>
<organism evidence="1 2">
    <name type="scientific">Ceriporiopsis subvermispora (strain B)</name>
    <name type="common">White-rot fungus</name>
    <name type="synonym">Gelatoporia subvermispora</name>
    <dbReference type="NCBI Taxonomy" id="914234"/>
    <lineage>
        <taxon>Eukaryota</taxon>
        <taxon>Fungi</taxon>
        <taxon>Dikarya</taxon>
        <taxon>Basidiomycota</taxon>
        <taxon>Agaricomycotina</taxon>
        <taxon>Agaricomycetes</taxon>
        <taxon>Polyporales</taxon>
        <taxon>Gelatoporiaceae</taxon>
        <taxon>Gelatoporia</taxon>
    </lineage>
</organism>
<proteinExistence type="predicted"/>
<reference evidence="1 2" key="1">
    <citation type="journal article" date="2012" name="Proc. Natl. Acad. Sci. U.S.A.">
        <title>Comparative genomics of Ceriporiopsis subvermispora and Phanerochaete chrysosporium provide insight into selective ligninolysis.</title>
        <authorList>
            <person name="Fernandez-Fueyo E."/>
            <person name="Ruiz-Duenas F.J."/>
            <person name="Ferreira P."/>
            <person name="Floudas D."/>
            <person name="Hibbett D.S."/>
            <person name="Canessa P."/>
            <person name="Larrondo L.F."/>
            <person name="James T.Y."/>
            <person name="Seelenfreund D."/>
            <person name="Lobos S."/>
            <person name="Polanco R."/>
            <person name="Tello M."/>
            <person name="Honda Y."/>
            <person name="Watanabe T."/>
            <person name="Watanabe T."/>
            <person name="Ryu J.S."/>
            <person name="Kubicek C.P."/>
            <person name="Schmoll M."/>
            <person name="Gaskell J."/>
            <person name="Hammel K.E."/>
            <person name="St John F.J."/>
            <person name="Vanden Wymelenberg A."/>
            <person name="Sabat G."/>
            <person name="Splinter BonDurant S."/>
            <person name="Syed K."/>
            <person name="Yadav J.S."/>
            <person name="Doddapaneni H."/>
            <person name="Subramanian V."/>
            <person name="Lavin J.L."/>
            <person name="Oguiza J.A."/>
            <person name="Perez G."/>
            <person name="Pisabarro A.G."/>
            <person name="Ramirez L."/>
            <person name="Santoyo F."/>
            <person name="Master E."/>
            <person name="Coutinho P.M."/>
            <person name="Henrissat B."/>
            <person name="Lombard V."/>
            <person name="Magnuson J.K."/>
            <person name="Kuees U."/>
            <person name="Hori C."/>
            <person name="Igarashi K."/>
            <person name="Samejima M."/>
            <person name="Held B.W."/>
            <person name="Barry K.W."/>
            <person name="LaButti K.M."/>
            <person name="Lapidus A."/>
            <person name="Lindquist E.A."/>
            <person name="Lucas S.M."/>
            <person name="Riley R."/>
            <person name="Salamov A.A."/>
            <person name="Hoffmeister D."/>
            <person name="Schwenk D."/>
            <person name="Hadar Y."/>
            <person name="Yarden O."/>
            <person name="de Vries R.P."/>
            <person name="Wiebenga A."/>
            <person name="Stenlid J."/>
            <person name="Eastwood D."/>
            <person name="Grigoriev I.V."/>
            <person name="Berka R.M."/>
            <person name="Blanchette R.A."/>
            <person name="Kersten P."/>
            <person name="Martinez A.T."/>
            <person name="Vicuna R."/>
            <person name="Cullen D."/>
        </authorList>
    </citation>
    <scope>NUCLEOTIDE SEQUENCE [LARGE SCALE GENOMIC DNA]</scope>
    <source>
        <strain evidence="1 2">B</strain>
    </source>
</reference>
<evidence type="ECO:0000313" key="2">
    <source>
        <dbReference type="Proteomes" id="UP000016930"/>
    </source>
</evidence>
<keyword evidence="2" id="KW-1185">Reference proteome</keyword>